<dbReference type="WBParaSite" id="HCON_00177500-00001">
    <property type="protein sequence ID" value="HCON_00177500-00001"/>
    <property type="gene ID" value="HCON_00177500"/>
</dbReference>
<dbReference type="InterPro" id="IPR021109">
    <property type="entry name" value="Peptidase_aspartic_dom_sf"/>
</dbReference>
<dbReference type="GO" id="GO:0016779">
    <property type="term" value="F:nucleotidyltransferase activity"/>
    <property type="evidence" value="ECO:0007669"/>
    <property type="project" value="UniProtKB-KW"/>
</dbReference>
<keyword evidence="4" id="KW-0378">Hydrolase</keyword>
<evidence type="ECO:0000256" key="1">
    <source>
        <dbReference type="ARBA" id="ARBA00022679"/>
    </source>
</evidence>
<evidence type="ECO:0000256" key="4">
    <source>
        <dbReference type="ARBA" id="ARBA00022759"/>
    </source>
</evidence>
<dbReference type="Gene3D" id="2.40.70.10">
    <property type="entry name" value="Acid Proteases"/>
    <property type="match status" value="1"/>
</dbReference>
<dbReference type="InterPro" id="IPR043502">
    <property type="entry name" value="DNA/RNA_pol_sf"/>
</dbReference>
<dbReference type="Gene3D" id="3.30.70.270">
    <property type="match status" value="2"/>
</dbReference>
<keyword evidence="3" id="KW-0540">Nuclease</keyword>
<proteinExistence type="predicted"/>
<dbReference type="PANTHER" id="PTHR37984">
    <property type="entry name" value="PROTEIN CBG26694"/>
    <property type="match status" value="1"/>
</dbReference>
<keyword evidence="2" id="KW-0548">Nucleotidyltransferase</keyword>
<dbReference type="SUPFAM" id="SSF50630">
    <property type="entry name" value="Acid proteases"/>
    <property type="match status" value="1"/>
</dbReference>
<dbReference type="GO" id="GO:0004519">
    <property type="term" value="F:endonuclease activity"/>
    <property type="evidence" value="ECO:0007669"/>
    <property type="project" value="UniProtKB-KW"/>
</dbReference>
<name>A0A7I4Z2Y1_HAECO</name>
<organism evidence="5 6">
    <name type="scientific">Haemonchus contortus</name>
    <name type="common">Barber pole worm</name>
    <dbReference type="NCBI Taxonomy" id="6289"/>
    <lineage>
        <taxon>Eukaryota</taxon>
        <taxon>Metazoa</taxon>
        <taxon>Ecdysozoa</taxon>
        <taxon>Nematoda</taxon>
        <taxon>Chromadorea</taxon>
        <taxon>Rhabditida</taxon>
        <taxon>Rhabditina</taxon>
        <taxon>Rhabditomorpha</taxon>
        <taxon>Strongyloidea</taxon>
        <taxon>Trichostrongylidae</taxon>
        <taxon>Haemonchus</taxon>
    </lineage>
</organism>
<dbReference type="AlphaFoldDB" id="A0A7I4Z2Y1"/>
<dbReference type="InterPro" id="IPR043128">
    <property type="entry name" value="Rev_trsase/Diguanyl_cyclase"/>
</dbReference>
<keyword evidence="1" id="KW-0808">Transferase</keyword>
<dbReference type="Gene3D" id="3.10.10.10">
    <property type="entry name" value="HIV Type 1 Reverse Transcriptase, subunit A, domain 1"/>
    <property type="match status" value="1"/>
</dbReference>
<keyword evidence="5" id="KW-1185">Reference proteome</keyword>
<keyword evidence="4" id="KW-0255">Endonuclease</keyword>
<protein>
    <submittedName>
        <fullName evidence="6">Reverse transcriptase domain-containing protein</fullName>
    </submittedName>
</protein>
<accession>A0A7I4Z2Y1</accession>
<dbReference type="InterPro" id="IPR050951">
    <property type="entry name" value="Retrovirus_Pol_polyprotein"/>
</dbReference>
<dbReference type="OrthoDB" id="5875875at2759"/>
<evidence type="ECO:0000313" key="6">
    <source>
        <dbReference type="WBParaSite" id="HCON_00177500-00001"/>
    </source>
</evidence>
<dbReference type="Proteomes" id="UP000025227">
    <property type="component" value="Unplaced"/>
</dbReference>
<evidence type="ECO:0000256" key="3">
    <source>
        <dbReference type="ARBA" id="ARBA00022722"/>
    </source>
</evidence>
<evidence type="ECO:0000256" key="2">
    <source>
        <dbReference type="ARBA" id="ARBA00022695"/>
    </source>
</evidence>
<evidence type="ECO:0000313" key="5">
    <source>
        <dbReference type="Proteomes" id="UP000025227"/>
    </source>
</evidence>
<sequence length="348" mass="39504">MVEAASINATSENEQHLDKAMVARDRPVRGDIDRLADEPPKIVDMEMNGERIPFELDTGASLSIIDEKTWHKLCRPQLQKAEVAATAFDNKRIMFQGQVPLQFKFAGKQAIIDVHVFKEASHSLSERDMVRKLQIDCRPHYEMIHSVAQTSKVEIKKESVRILNNNERLFQEGMGKCTILRAELKFKNEAVVPKFSRARPVPIALRIKVEAKLEEMVRNGTIQRVEHSKWATPLAAVSKAGGKIWVCGDYKVTVIPHLDINRYKLPEPDDLFHMLHGGKKFSKVDFSDAYIIAYIIASAPAIFQRIMEETLAGIECTLIYLDDSTVTGPDDKTRLERLEKVLNSNRLN</sequence>
<reference evidence="6" key="1">
    <citation type="submission" date="2020-12" db="UniProtKB">
        <authorList>
            <consortium name="WormBaseParasite"/>
        </authorList>
    </citation>
    <scope>IDENTIFICATION</scope>
    <source>
        <strain evidence="6">MHco3</strain>
    </source>
</reference>
<dbReference type="SUPFAM" id="SSF56672">
    <property type="entry name" value="DNA/RNA polymerases"/>
    <property type="match status" value="1"/>
</dbReference>
<dbReference type="OMA" id="EMNGERI"/>
<dbReference type="PANTHER" id="PTHR37984:SF5">
    <property type="entry name" value="PROTEIN NYNRIN-LIKE"/>
    <property type="match status" value="1"/>
</dbReference>